<keyword evidence="2" id="KW-1185">Reference proteome</keyword>
<evidence type="ECO:0008006" key="3">
    <source>
        <dbReference type="Google" id="ProtNLM"/>
    </source>
</evidence>
<evidence type="ECO:0000313" key="1">
    <source>
        <dbReference type="EMBL" id="OJD09676.1"/>
    </source>
</evidence>
<dbReference type="STRING" id="1658174.A0A1J9Q147"/>
<reference evidence="1 2" key="1">
    <citation type="submission" date="2015-08" db="EMBL/GenBank/DDBJ databases">
        <title>Emmonsia species relationships and genome sequence.</title>
        <authorList>
            <person name="Cuomo C.A."/>
            <person name="Schwartz I.S."/>
            <person name="Kenyon C."/>
            <person name="De Hoog G.S."/>
            <person name="Govender N.P."/>
            <person name="Botha A."/>
            <person name="Moreno L."/>
            <person name="De Vries M."/>
            <person name="Munoz J.F."/>
            <person name="Stielow J.B."/>
        </authorList>
    </citation>
    <scope>NUCLEOTIDE SEQUENCE [LARGE SCALE GENOMIC DNA]</scope>
    <source>
        <strain evidence="1 2">EI222</strain>
    </source>
</reference>
<dbReference type="Proteomes" id="UP000242791">
    <property type="component" value="Unassembled WGS sequence"/>
</dbReference>
<dbReference type="EMBL" id="LGTZ01003441">
    <property type="protein sequence ID" value="OJD09676.1"/>
    <property type="molecule type" value="Genomic_DNA"/>
</dbReference>
<dbReference type="VEuPathDB" id="FungiDB:ACJ73_10153"/>
<protein>
    <recommendedName>
        <fullName evidence="3">Phosphotransferase enzyme family protein</fullName>
    </recommendedName>
</protein>
<gene>
    <name evidence="1" type="ORF">ACJ73_10153</name>
</gene>
<dbReference type="OrthoDB" id="4171331at2759"/>
<comment type="caution">
    <text evidence="1">The sequence shown here is derived from an EMBL/GenBank/DDBJ whole genome shotgun (WGS) entry which is preliminary data.</text>
</comment>
<dbReference type="AlphaFoldDB" id="A0A1J9Q147"/>
<evidence type="ECO:0000313" key="2">
    <source>
        <dbReference type="Proteomes" id="UP000242791"/>
    </source>
</evidence>
<sequence length="194" mass="21980">MAEQINTSSSVHPSGWEPVPLPYFKPQSQLPGPLPTEQEIAGSETVFRNNEKHHRVVAVGPHYVVKHGLGVRESEGQTMLFLDHMTQDNPISIPKLNWLVIPFMERLRGVSLENIWAELTEDEKSTICGKLKTIFDTVHDIAPPNFYGTITKGPIPHHLFYNREKDPDICGPFASEFAFNRSFVKNLRLTFCLS</sequence>
<name>A0A1J9Q147_9EURO</name>
<proteinExistence type="predicted"/>
<accession>A0A1J9Q147</accession>
<organism evidence="1 2">
    <name type="scientific">Blastomyces percursus</name>
    <dbReference type="NCBI Taxonomy" id="1658174"/>
    <lineage>
        <taxon>Eukaryota</taxon>
        <taxon>Fungi</taxon>
        <taxon>Dikarya</taxon>
        <taxon>Ascomycota</taxon>
        <taxon>Pezizomycotina</taxon>
        <taxon>Eurotiomycetes</taxon>
        <taxon>Eurotiomycetidae</taxon>
        <taxon>Onygenales</taxon>
        <taxon>Ajellomycetaceae</taxon>
        <taxon>Blastomyces</taxon>
    </lineage>
</organism>